<proteinExistence type="inferred from homology"/>
<evidence type="ECO:0000256" key="5">
    <source>
        <dbReference type="ARBA" id="ARBA00022989"/>
    </source>
</evidence>
<feature type="domain" description="Threonine/Serine exporter ThrE" evidence="8">
    <location>
        <begin position="8"/>
        <end position="129"/>
    </location>
</feature>
<accession>A0A288QTM6</accession>
<evidence type="ECO:0000256" key="1">
    <source>
        <dbReference type="ARBA" id="ARBA00004651"/>
    </source>
</evidence>
<evidence type="ECO:0000256" key="6">
    <source>
        <dbReference type="ARBA" id="ARBA00023136"/>
    </source>
</evidence>
<reference evidence="9 10" key="1">
    <citation type="submission" date="2018-07" db="EMBL/GenBank/DDBJ databases">
        <title>Genomic Encyclopedia of Type Strains, Phase III (KMG-III): the genomes of soil and plant-associated and newly described type strains.</title>
        <authorList>
            <person name="Whitman W."/>
        </authorList>
    </citation>
    <scope>NUCLEOTIDE SEQUENCE [LARGE SCALE GENOMIC DNA]</scope>
    <source>
        <strain evidence="9 10">CECT 7031</strain>
    </source>
</reference>
<dbReference type="GO" id="GO:0015744">
    <property type="term" value="P:succinate transport"/>
    <property type="evidence" value="ECO:0007669"/>
    <property type="project" value="TreeGrafter"/>
</dbReference>
<comment type="subcellular location">
    <subcellularLocation>
        <location evidence="1">Cell membrane</location>
        <topology evidence="1">Multi-pass membrane protein</topology>
    </subcellularLocation>
</comment>
<dbReference type="GO" id="GO:0005886">
    <property type="term" value="C:plasma membrane"/>
    <property type="evidence" value="ECO:0007669"/>
    <property type="project" value="UniProtKB-SubCell"/>
</dbReference>
<dbReference type="InterPro" id="IPR050539">
    <property type="entry name" value="ThrE_Dicarb/AminoAcid_Exp"/>
</dbReference>
<organism evidence="9 10">
    <name type="scientific">Weissella soli</name>
    <dbReference type="NCBI Taxonomy" id="155866"/>
    <lineage>
        <taxon>Bacteria</taxon>
        <taxon>Bacillati</taxon>
        <taxon>Bacillota</taxon>
        <taxon>Bacilli</taxon>
        <taxon>Lactobacillales</taxon>
        <taxon>Lactobacillaceae</taxon>
        <taxon>Weissella</taxon>
    </lineage>
</organism>
<evidence type="ECO:0000256" key="3">
    <source>
        <dbReference type="ARBA" id="ARBA00022519"/>
    </source>
</evidence>
<keyword evidence="10" id="KW-1185">Reference proteome</keyword>
<keyword evidence="6" id="KW-0472">Membrane</keyword>
<keyword evidence="3" id="KW-0997">Cell inner membrane</keyword>
<dbReference type="AlphaFoldDB" id="A0A288QTM6"/>
<dbReference type="RefSeq" id="WP_070230038.1">
    <property type="nucleotide sequence ID" value="NZ_BJYO01000002.1"/>
</dbReference>
<dbReference type="PANTHER" id="PTHR34390">
    <property type="entry name" value="UPF0442 PROTEIN YJJB-RELATED"/>
    <property type="match status" value="1"/>
</dbReference>
<dbReference type="EMBL" id="QRAS01000001">
    <property type="protein sequence ID" value="RDL11976.1"/>
    <property type="molecule type" value="Genomic_DNA"/>
</dbReference>
<evidence type="ECO:0000256" key="2">
    <source>
        <dbReference type="ARBA" id="ARBA00022475"/>
    </source>
</evidence>
<gene>
    <name evidence="9" type="ORF">DFP99_0400</name>
</gene>
<evidence type="ECO:0000259" key="8">
    <source>
        <dbReference type="Pfam" id="PF12821"/>
    </source>
</evidence>
<sequence>MDIVWSSILALISSVAFSIIANVPRRALTGSAITGLVAWIVYYSLNINNIGLAIPNFAAGIVIGVLGTYLARKIKIPVTMIFIGSLISLVPGGMAFTTIQNVSNTLDLIQGLLNTLIVAMSLSLGIGSASIFNKWLYR</sequence>
<dbReference type="GeneID" id="94545971"/>
<dbReference type="InterPro" id="IPR024528">
    <property type="entry name" value="ThrE_2"/>
</dbReference>
<keyword evidence="5" id="KW-1133">Transmembrane helix</keyword>
<keyword evidence="4" id="KW-0812">Transmembrane</keyword>
<comment type="similarity">
    <text evidence="7">Belongs to the ThrE exporter (TC 2.A.79) family.</text>
</comment>
<comment type="caution">
    <text evidence="9">The sequence shown here is derived from an EMBL/GenBank/DDBJ whole genome shotgun (WGS) entry which is preliminary data.</text>
</comment>
<dbReference type="KEGG" id="wso:WSWS_00772"/>
<protein>
    <submittedName>
        <fullName evidence="9">Uncharacterized membrane protein YjjB (DUF3815 family)</fullName>
    </submittedName>
</protein>
<name>A0A288QTM6_9LACO</name>
<evidence type="ECO:0000313" key="9">
    <source>
        <dbReference type="EMBL" id="RDL11976.1"/>
    </source>
</evidence>
<evidence type="ECO:0000256" key="4">
    <source>
        <dbReference type="ARBA" id="ARBA00022692"/>
    </source>
</evidence>
<evidence type="ECO:0000256" key="7">
    <source>
        <dbReference type="ARBA" id="ARBA00034125"/>
    </source>
</evidence>
<dbReference type="PANTHER" id="PTHR34390:SF1">
    <property type="entry name" value="SUCCINATE TRANSPORTER SUBUNIT YJJB-RELATED"/>
    <property type="match status" value="1"/>
</dbReference>
<dbReference type="Pfam" id="PF12821">
    <property type="entry name" value="ThrE_2"/>
    <property type="match status" value="1"/>
</dbReference>
<evidence type="ECO:0000313" key="10">
    <source>
        <dbReference type="Proteomes" id="UP000254912"/>
    </source>
</evidence>
<dbReference type="Proteomes" id="UP000254912">
    <property type="component" value="Unassembled WGS sequence"/>
</dbReference>
<keyword evidence="2" id="KW-1003">Cell membrane</keyword>